<name>A0ABU1D456_9BURK</name>
<comment type="catalytic activity">
    <reaction evidence="6 7">
        <text>a D-alpha-amino acid + A + H2O = a 2-oxocarboxylate + AH2 + NH4(+)</text>
        <dbReference type="Rhea" id="RHEA:18125"/>
        <dbReference type="ChEBI" id="CHEBI:13193"/>
        <dbReference type="ChEBI" id="CHEBI:15377"/>
        <dbReference type="ChEBI" id="CHEBI:17499"/>
        <dbReference type="ChEBI" id="CHEBI:28938"/>
        <dbReference type="ChEBI" id="CHEBI:35179"/>
        <dbReference type="ChEBI" id="CHEBI:59871"/>
    </reaction>
</comment>
<evidence type="ECO:0000256" key="6">
    <source>
        <dbReference type="ARBA" id="ARBA00047884"/>
    </source>
</evidence>
<evidence type="ECO:0000313" key="9">
    <source>
        <dbReference type="EMBL" id="MDR4125166.1"/>
    </source>
</evidence>
<evidence type="ECO:0000256" key="2">
    <source>
        <dbReference type="ARBA" id="ARBA00009410"/>
    </source>
</evidence>
<dbReference type="NCBIfam" id="NF001933">
    <property type="entry name" value="PRK00711.1"/>
    <property type="match status" value="1"/>
</dbReference>
<comment type="function">
    <text evidence="7">Oxidative deamination of D-amino acids.</text>
</comment>
<feature type="binding site" evidence="7">
    <location>
        <begin position="3"/>
        <end position="17"/>
    </location>
    <ligand>
        <name>FAD</name>
        <dbReference type="ChEBI" id="CHEBI:57692"/>
    </ligand>
</feature>
<dbReference type="PANTHER" id="PTHR13847:SF280">
    <property type="entry name" value="D-AMINO ACID DEHYDROGENASE"/>
    <property type="match status" value="1"/>
</dbReference>
<evidence type="ECO:0000256" key="3">
    <source>
        <dbReference type="ARBA" id="ARBA00022630"/>
    </source>
</evidence>
<protein>
    <recommendedName>
        <fullName evidence="7">D-amino acid dehydrogenase</fullName>
        <ecNumber evidence="7">1.4.99.-</ecNumber>
    </recommendedName>
</protein>
<keyword evidence="10" id="KW-1185">Reference proteome</keyword>
<dbReference type="InterPro" id="IPR036188">
    <property type="entry name" value="FAD/NAD-bd_sf"/>
</dbReference>
<evidence type="ECO:0000313" key="10">
    <source>
        <dbReference type="Proteomes" id="UP001232156"/>
    </source>
</evidence>
<evidence type="ECO:0000256" key="4">
    <source>
        <dbReference type="ARBA" id="ARBA00022827"/>
    </source>
</evidence>
<comment type="caution">
    <text evidence="9">The sequence shown here is derived from an EMBL/GenBank/DDBJ whole genome shotgun (WGS) entry which is preliminary data.</text>
</comment>
<gene>
    <name evidence="7" type="primary">dadA</name>
    <name evidence="9" type="ORF">Q8947_04090</name>
</gene>
<dbReference type="InterPro" id="IPR023080">
    <property type="entry name" value="DadA"/>
</dbReference>
<evidence type="ECO:0000256" key="7">
    <source>
        <dbReference type="HAMAP-Rule" id="MF_01202"/>
    </source>
</evidence>
<organism evidence="9 10">
    <name type="scientific">Yanghanlia caeni</name>
    <dbReference type="NCBI Taxonomy" id="3064283"/>
    <lineage>
        <taxon>Bacteria</taxon>
        <taxon>Pseudomonadati</taxon>
        <taxon>Pseudomonadota</taxon>
        <taxon>Betaproteobacteria</taxon>
        <taxon>Burkholderiales</taxon>
        <taxon>Alcaligenaceae</taxon>
        <taxon>Yanghanlia</taxon>
    </lineage>
</organism>
<dbReference type="HAMAP" id="MF_01202">
    <property type="entry name" value="DadA"/>
    <property type="match status" value="1"/>
</dbReference>
<dbReference type="Gene3D" id="3.30.9.10">
    <property type="entry name" value="D-Amino Acid Oxidase, subunit A, domain 2"/>
    <property type="match status" value="1"/>
</dbReference>
<dbReference type="SUPFAM" id="SSF51905">
    <property type="entry name" value="FAD/NAD(P)-binding domain"/>
    <property type="match status" value="1"/>
</dbReference>
<dbReference type="GO" id="GO:0016491">
    <property type="term" value="F:oxidoreductase activity"/>
    <property type="evidence" value="ECO:0007669"/>
    <property type="project" value="UniProtKB-KW"/>
</dbReference>
<feature type="domain" description="FAD dependent oxidoreductase" evidence="8">
    <location>
        <begin position="3"/>
        <end position="396"/>
    </location>
</feature>
<keyword evidence="4 7" id="KW-0274">FAD</keyword>
<dbReference type="Gene3D" id="3.50.50.60">
    <property type="entry name" value="FAD/NAD(P)-binding domain"/>
    <property type="match status" value="2"/>
</dbReference>
<dbReference type="EC" id="1.4.99.-" evidence="7"/>
<comment type="similarity">
    <text evidence="2 7">Belongs to the DadA oxidoreductase family.</text>
</comment>
<keyword evidence="3 7" id="KW-0285">Flavoprotein</keyword>
<keyword evidence="5 7" id="KW-0560">Oxidoreductase</keyword>
<dbReference type="PANTHER" id="PTHR13847">
    <property type="entry name" value="SARCOSINE DEHYDROGENASE-RELATED"/>
    <property type="match status" value="1"/>
</dbReference>
<evidence type="ECO:0000259" key="8">
    <source>
        <dbReference type="Pfam" id="PF01266"/>
    </source>
</evidence>
<dbReference type="Proteomes" id="UP001232156">
    <property type="component" value="Unassembled WGS sequence"/>
</dbReference>
<dbReference type="InterPro" id="IPR006076">
    <property type="entry name" value="FAD-dep_OxRdtase"/>
</dbReference>
<comment type="cofactor">
    <cofactor evidence="1 7">
        <name>FAD</name>
        <dbReference type="ChEBI" id="CHEBI:57692"/>
    </cofactor>
</comment>
<evidence type="ECO:0000256" key="5">
    <source>
        <dbReference type="ARBA" id="ARBA00023002"/>
    </source>
</evidence>
<dbReference type="SUPFAM" id="SSF54373">
    <property type="entry name" value="FAD-linked reductases, C-terminal domain"/>
    <property type="match status" value="1"/>
</dbReference>
<evidence type="ECO:0000256" key="1">
    <source>
        <dbReference type="ARBA" id="ARBA00001974"/>
    </source>
</evidence>
<dbReference type="Pfam" id="PF01266">
    <property type="entry name" value="DAO"/>
    <property type="match status" value="1"/>
</dbReference>
<accession>A0ABU1D456</accession>
<dbReference type="EMBL" id="JAUZQE010000006">
    <property type="protein sequence ID" value="MDR4125166.1"/>
    <property type="molecule type" value="Genomic_DNA"/>
</dbReference>
<proteinExistence type="inferred from homology"/>
<reference evidence="9 10" key="1">
    <citation type="submission" date="2023-08" db="EMBL/GenBank/DDBJ databases">
        <title>Alcaligenaceae gen. nov., a novel taxon isolated from the sludge of Yixing Pesticide Factory.</title>
        <authorList>
            <person name="Ruan L."/>
        </authorList>
    </citation>
    <scope>NUCLEOTIDE SEQUENCE [LARGE SCALE GENOMIC DNA]</scope>
    <source>
        <strain evidence="9 10">LG-2</strain>
    </source>
</reference>
<sequence length="431" mass="47010">MKITVLGAGVVGITTAYYLARAGHEVDVYDRQSGPALETSFANAGQISFGYSSPWAAPGIPMKAIKWMFAEHPPLTIRPDGTLTQLRWMLQMWRNCTASRYAVNKERLLRISNYSRQCLEQLREETGIQYEGRRQGTVQLFRTQQQLDAAGRDMLALGEAGIRYELLSPADLVKAEPGLAASAHKFVGGLRTPDDETGDCHLFSTRLAEIARNMGVRFHYDTPLDALETQGGTVTAVRSGNRRLEADAYVLALGSWSSRFLKGLLRIPVYPLKGYSITAAIADATRAPSSTLLDETYKVAVTRFEDRIRVGGMAEVVGYDTRLDPRRQATLEMVVDDLFPGARKPGDVAFWTGLRPKTPDSTPIIGATPIGKLYLNTGHGTLGWTMSCGSGRLLADIISGRATEIRSNDLSVHRYYGSAAADTVAGATATA</sequence>
<dbReference type="RefSeq" id="WP_165278406.1">
    <property type="nucleotide sequence ID" value="NZ_JAUZQE010000006.1"/>
</dbReference>